<protein>
    <submittedName>
        <fullName evidence="1">Uncharacterized protein</fullName>
    </submittedName>
</protein>
<keyword evidence="2" id="KW-1185">Reference proteome</keyword>
<organism evidence="1 2">
    <name type="scientific">Bradyrhizobium icense</name>
    <dbReference type="NCBI Taxonomy" id="1274631"/>
    <lineage>
        <taxon>Bacteria</taxon>
        <taxon>Pseudomonadati</taxon>
        <taxon>Pseudomonadota</taxon>
        <taxon>Alphaproteobacteria</taxon>
        <taxon>Hyphomicrobiales</taxon>
        <taxon>Nitrobacteraceae</taxon>
        <taxon>Bradyrhizobium</taxon>
    </lineage>
</organism>
<dbReference type="AlphaFoldDB" id="A0A1B1UC57"/>
<proteinExistence type="predicted"/>
<dbReference type="EMBL" id="CP016428">
    <property type="protein sequence ID" value="ANW00347.1"/>
    <property type="molecule type" value="Genomic_DNA"/>
</dbReference>
<sequence>MGTHYSVWQFEKGILWMASAQTSRWGHFYYESSRGAGQYRLRCNARLAFVLWAVPARNERLHVDLNRVASLSKLVWHGPADMPQAPRRWGRAPTWRNVMLEPSKQEIEARGYQLWEKADCPKIGKMNFGT</sequence>
<accession>A0A1B1UC57</accession>
<gene>
    <name evidence="1" type="ORF">LMTR13_09380</name>
</gene>
<evidence type="ECO:0000313" key="2">
    <source>
        <dbReference type="Proteomes" id="UP000092839"/>
    </source>
</evidence>
<evidence type="ECO:0000313" key="1">
    <source>
        <dbReference type="EMBL" id="ANW00347.1"/>
    </source>
</evidence>
<dbReference type="KEGG" id="bic:LMTR13_09380"/>
<reference evidence="1 2" key="1">
    <citation type="submission" date="2016-07" db="EMBL/GenBank/DDBJ databases">
        <title>Complete genome sequence of Bradyrhizobium icense LMTR 13T, a potential inoculant strain isolated from lima bean (Phaseolus lunatus) in Peru.</title>
        <authorList>
            <person name="Ormeno-Orrillo E."/>
            <person name="Duran D."/>
            <person name="Rogel M.A."/>
            <person name="Rey L."/>
            <person name="Imperial J."/>
            <person name="Ruiz-Argueso T."/>
            <person name="Martinez-Romero E."/>
        </authorList>
    </citation>
    <scope>NUCLEOTIDE SEQUENCE [LARGE SCALE GENOMIC DNA]</scope>
    <source>
        <strain evidence="1 2">LMTR 13</strain>
    </source>
</reference>
<dbReference type="Proteomes" id="UP000092839">
    <property type="component" value="Chromosome"/>
</dbReference>
<name>A0A1B1UC57_9BRAD</name>